<evidence type="ECO:0000259" key="8">
    <source>
        <dbReference type="Pfam" id="PF12704"/>
    </source>
</evidence>
<keyword evidence="2" id="KW-1003">Cell membrane</keyword>
<gene>
    <name evidence="9" type="ORF">GCM10022393_30240</name>
</gene>
<dbReference type="PANTHER" id="PTHR30572">
    <property type="entry name" value="MEMBRANE COMPONENT OF TRANSPORTER-RELATED"/>
    <property type="match status" value="1"/>
</dbReference>
<feature type="transmembrane region" description="Helical" evidence="6">
    <location>
        <begin position="424"/>
        <end position="448"/>
    </location>
</feature>
<dbReference type="Pfam" id="PF02687">
    <property type="entry name" value="FtsX"/>
    <property type="match status" value="2"/>
</dbReference>
<comment type="subcellular location">
    <subcellularLocation>
        <location evidence="1">Cell membrane</location>
        <topology evidence="1">Multi-pass membrane protein</topology>
    </subcellularLocation>
</comment>
<evidence type="ECO:0000256" key="1">
    <source>
        <dbReference type="ARBA" id="ARBA00004651"/>
    </source>
</evidence>
<reference evidence="10" key="1">
    <citation type="journal article" date="2019" name="Int. J. Syst. Evol. Microbiol.">
        <title>The Global Catalogue of Microorganisms (GCM) 10K type strain sequencing project: providing services to taxonomists for standard genome sequencing and annotation.</title>
        <authorList>
            <consortium name="The Broad Institute Genomics Platform"/>
            <consortium name="The Broad Institute Genome Sequencing Center for Infectious Disease"/>
            <person name="Wu L."/>
            <person name="Ma J."/>
        </authorList>
    </citation>
    <scope>NUCLEOTIDE SEQUENCE [LARGE SCALE GENOMIC DNA]</scope>
    <source>
        <strain evidence="10">JCM 17106</strain>
    </source>
</reference>
<feature type="domain" description="MacB-like periplasmic core" evidence="8">
    <location>
        <begin position="20"/>
        <end position="239"/>
    </location>
</feature>
<evidence type="ECO:0000256" key="5">
    <source>
        <dbReference type="ARBA" id="ARBA00023136"/>
    </source>
</evidence>
<feature type="transmembrane region" description="Helical" evidence="6">
    <location>
        <begin position="672"/>
        <end position="694"/>
    </location>
</feature>
<evidence type="ECO:0000256" key="4">
    <source>
        <dbReference type="ARBA" id="ARBA00022989"/>
    </source>
</evidence>
<comment type="caution">
    <text evidence="9">The sequence shown here is derived from an EMBL/GenBank/DDBJ whole genome shotgun (WGS) entry which is preliminary data.</text>
</comment>
<feature type="transmembrane region" description="Helical" evidence="6">
    <location>
        <begin position="286"/>
        <end position="307"/>
    </location>
</feature>
<evidence type="ECO:0000256" key="2">
    <source>
        <dbReference type="ARBA" id="ARBA00022475"/>
    </source>
</evidence>
<keyword evidence="4 6" id="KW-1133">Transmembrane helix</keyword>
<name>A0ABP6UN95_9FLAO</name>
<feature type="transmembrane region" description="Helical" evidence="6">
    <location>
        <begin position="379"/>
        <end position="403"/>
    </location>
</feature>
<keyword evidence="3 6" id="KW-0812">Transmembrane</keyword>
<feature type="domain" description="ABC3 transporter permease C-terminal" evidence="7">
    <location>
        <begin position="291"/>
        <end position="406"/>
    </location>
</feature>
<sequence length="795" mass="89143">MFKNYIKIALRNLWRRRGFSLINIIGLAIGMTAGFLILLYVNFERSYDQFHTKKDRIYRIVSDIKTPSDSFDTSLAAWAVAPTLEKQFPEVEAAVRIMNVSMLVRKDDIKFKETTTFAVDSAFFRVFDFKLIQGDPKTVVKSPFSIVLSETAAKKYFGDQNPIGKSLKIMEEGHIATVTGVMEDMPENSHINADIIFSLTTYTQVLEKDSDLDNAWGNYDPASYILVNENTNPDLLQAKFPDFLEKNSGDEMREYKMFVTLFIEPFKDVYLYSTRGGNGSGSITNIYIFSIIAIFILLIASINFINLTTARSVERAKEVGIRKVVGAEKQQLAVQFIGESIIICLIAFLVSILLTTLLLPFFNDMAGKIVSPGIFSTPFHIFTLLLLSLTIGIVAGLYPSFVLSSFKPINVLKGNFSTGTKGVLLRKSLVITQFTISIALIIGTIIIYNQMNYMRNQELGFNKEQLLILETNATESQETLAQAIDNLPGVISTSLGSATPGGGNSSAYSEIQNKKGDLQIANLGLYFVDYDYISQFDLKLLAGRGFSKEFASDSTEAMIVNEETIKLLGYNDPNEAIGAKFKQWGREGQIIGVIKDFHYTSLQEAIQPLTMRIELNHYNKLIVKVNAENSTRTIASIEKKWQSILPSAPFDYYFLDEYFDRQYRSEERFGNLFLSFAILAILISCLGLLGLAAYSTLQRRREIGIRKVIGASVSGIVNLLSIDFLKLVFIAFIIASPLAWYAMHQWLQDFAYKIDIQWWVFLLAGSSAVCIALVTVSFHALKASLSNPIKSLRTE</sequence>
<evidence type="ECO:0000313" key="10">
    <source>
        <dbReference type="Proteomes" id="UP001500459"/>
    </source>
</evidence>
<dbReference type="InterPro" id="IPR050250">
    <property type="entry name" value="Macrolide_Exporter_MacB"/>
</dbReference>
<feature type="transmembrane region" description="Helical" evidence="6">
    <location>
        <begin position="715"/>
        <end position="738"/>
    </location>
</feature>
<dbReference type="InterPro" id="IPR025857">
    <property type="entry name" value="MacB_PCD"/>
</dbReference>
<proteinExistence type="predicted"/>
<feature type="transmembrane region" description="Helical" evidence="6">
    <location>
        <begin position="21"/>
        <end position="43"/>
    </location>
</feature>
<dbReference type="EMBL" id="BAABCW010000013">
    <property type="protein sequence ID" value="GAA3514260.1"/>
    <property type="molecule type" value="Genomic_DNA"/>
</dbReference>
<evidence type="ECO:0000313" key="9">
    <source>
        <dbReference type="EMBL" id="GAA3514260.1"/>
    </source>
</evidence>
<dbReference type="RefSeq" id="WP_344928853.1">
    <property type="nucleotide sequence ID" value="NZ_BAABCW010000013.1"/>
</dbReference>
<accession>A0ABP6UN95</accession>
<feature type="transmembrane region" description="Helical" evidence="6">
    <location>
        <begin position="332"/>
        <end position="359"/>
    </location>
</feature>
<dbReference type="PANTHER" id="PTHR30572:SF18">
    <property type="entry name" value="ABC-TYPE MACROLIDE FAMILY EXPORT SYSTEM PERMEASE COMPONENT 2"/>
    <property type="match status" value="1"/>
</dbReference>
<dbReference type="Pfam" id="PF12704">
    <property type="entry name" value="MacB_PCD"/>
    <property type="match status" value="1"/>
</dbReference>
<keyword evidence="5 6" id="KW-0472">Membrane</keyword>
<dbReference type="Proteomes" id="UP001500459">
    <property type="component" value="Unassembled WGS sequence"/>
</dbReference>
<feature type="transmembrane region" description="Helical" evidence="6">
    <location>
        <begin position="758"/>
        <end position="781"/>
    </location>
</feature>
<dbReference type="InterPro" id="IPR003838">
    <property type="entry name" value="ABC3_permease_C"/>
</dbReference>
<evidence type="ECO:0000256" key="3">
    <source>
        <dbReference type="ARBA" id="ARBA00022692"/>
    </source>
</evidence>
<evidence type="ECO:0000259" key="7">
    <source>
        <dbReference type="Pfam" id="PF02687"/>
    </source>
</evidence>
<evidence type="ECO:0000256" key="6">
    <source>
        <dbReference type="SAM" id="Phobius"/>
    </source>
</evidence>
<feature type="domain" description="ABC3 transporter permease C-terminal" evidence="7">
    <location>
        <begin position="675"/>
        <end position="784"/>
    </location>
</feature>
<organism evidence="9 10">
    <name type="scientific">Aquimarina addita</name>
    <dbReference type="NCBI Taxonomy" id="870485"/>
    <lineage>
        <taxon>Bacteria</taxon>
        <taxon>Pseudomonadati</taxon>
        <taxon>Bacteroidota</taxon>
        <taxon>Flavobacteriia</taxon>
        <taxon>Flavobacteriales</taxon>
        <taxon>Flavobacteriaceae</taxon>
        <taxon>Aquimarina</taxon>
    </lineage>
</organism>
<protein>
    <submittedName>
        <fullName evidence="9">ABC transporter permease</fullName>
    </submittedName>
</protein>
<keyword evidence="10" id="KW-1185">Reference proteome</keyword>